<name>A0A7E4W6X6_PANRE</name>
<dbReference type="InterPro" id="IPR011011">
    <property type="entry name" value="Znf_FYVE_PHD"/>
</dbReference>
<dbReference type="SUPFAM" id="SSF57903">
    <property type="entry name" value="FYVE/PHD zinc finger"/>
    <property type="match status" value="1"/>
</dbReference>
<dbReference type="PROSITE" id="PS01359">
    <property type="entry name" value="ZF_PHD_1"/>
    <property type="match status" value="1"/>
</dbReference>
<sequence length="407" mass="44371">MADPRLADDYQSGDEMNDEILADALPKTALQEDLALSDSDVSDSEEDDDTPSSSSNGHVSEKENESEGEENESEEEKTDSDEELDSMILTAINEPSDDSPSPKAPSVPSSERAPKRQKKEKQEKPSAKNDRPAPGTITRGYVSQDRIFACNMIGLDPNNLIMPTKKLPYVPRKDPATAEAKAARMAAIREEKRLADERRNAAMARALAKKEEREAYRPPLKRPSEAGCPVPQKVQKAKMSDSSTASDAKENGRPMASTEDKQIVFREKAGPCPPGQTYVGTVMVIISNKSKPSSAPSSIAGKSHSVSTAGSGAESQDGNTTSNASIDPAKKPKKPRDQCGKCRKRIKPDPDFISCCGCERLFHRACLDSVPDMVSPPWQCQRCVAESQKKQKRRRNSAPKPKGLQIC</sequence>
<keyword evidence="2 4" id="KW-0863">Zinc-finger</keyword>
<dbReference type="WBParaSite" id="Pan_g7002.t1">
    <property type="protein sequence ID" value="Pan_g7002.t1"/>
    <property type="gene ID" value="Pan_g7002"/>
</dbReference>
<dbReference type="AlphaFoldDB" id="A0A7E4W6X6"/>
<feature type="compositionally biased region" description="Acidic residues" evidence="5">
    <location>
        <begin position="66"/>
        <end position="85"/>
    </location>
</feature>
<dbReference type="InterPro" id="IPR001965">
    <property type="entry name" value="Znf_PHD"/>
</dbReference>
<dbReference type="GO" id="GO:0008270">
    <property type="term" value="F:zinc ion binding"/>
    <property type="evidence" value="ECO:0007669"/>
    <property type="project" value="UniProtKB-KW"/>
</dbReference>
<evidence type="ECO:0000313" key="7">
    <source>
        <dbReference type="Proteomes" id="UP000492821"/>
    </source>
</evidence>
<dbReference type="Proteomes" id="UP000492821">
    <property type="component" value="Unassembled WGS sequence"/>
</dbReference>
<evidence type="ECO:0000256" key="3">
    <source>
        <dbReference type="ARBA" id="ARBA00022833"/>
    </source>
</evidence>
<feature type="compositionally biased region" description="Polar residues" evidence="5">
    <location>
        <begin position="306"/>
        <end position="325"/>
    </location>
</feature>
<feature type="compositionally biased region" description="Basic and acidic residues" evidence="5">
    <location>
        <begin position="120"/>
        <end position="131"/>
    </location>
</feature>
<keyword evidence="7" id="KW-1185">Reference proteome</keyword>
<evidence type="ECO:0000256" key="2">
    <source>
        <dbReference type="ARBA" id="ARBA00022771"/>
    </source>
</evidence>
<proteinExistence type="predicted"/>
<accession>A0A7E4W6X6</accession>
<feature type="compositionally biased region" description="Low complexity" evidence="5">
    <location>
        <begin position="98"/>
        <end position="110"/>
    </location>
</feature>
<feature type="compositionally biased region" description="Low complexity" evidence="5">
    <location>
        <begin position="289"/>
        <end position="305"/>
    </location>
</feature>
<feature type="region of interest" description="Disordered" evidence="5">
    <location>
        <begin position="1"/>
        <end position="141"/>
    </location>
</feature>
<evidence type="ECO:0000256" key="5">
    <source>
        <dbReference type="SAM" id="MobiDB-lite"/>
    </source>
</evidence>
<organism evidence="7 8">
    <name type="scientific">Panagrellus redivivus</name>
    <name type="common">Microworm</name>
    <dbReference type="NCBI Taxonomy" id="6233"/>
    <lineage>
        <taxon>Eukaryota</taxon>
        <taxon>Metazoa</taxon>
        <taxon>Ecdysozoa</taxon>
        <taxon>Nematoda</taxon>
        <taxon>Chromadorea</taxon>
        <taxon>Rhabditida</taxon>
        <taxon>Tylenchina</taxon>
        <taxon>Panagrolaimomorpha</taxon>
        <taxon>Panagrolaimoidea</taxon>
        <taxon>Panagrolaimidae</taxon>
        <taxon>Panagrellus</taxon>
    </lineage>
</organism>
<evidence type="ECO:0000313" key="8">
    <source>
        <dbReference type="WBParaSite" id="Pan_g7002.t1"/>
    </source>
</evidence>
<dbReference type="SMART" id="SM00249">
    <property type="entry name" value="PHD"/>
    <property type="match status" value="1"/>
</dbReference>
<dbReference type="PROSITE" id="PS50016">
    <property type="entry name" value="ZF_PHD_2"/>
    <property type="match status" value="1"/>
</dbReference>
<evidence type="ECO:0000259" key="6">
    <source>
        <dbReference type="PROSITE" id="PS50016"/>
    </source>
</evidence>
<feature type="compositionally biased region" description="Basic and acidic residues" evidence="5">
    <location>
        <begin position="247"/>
        <end position="269"/>
    </location>
</feature>
<feature type="compositionally biased region" description="Acidic residues" evidence="5">
    <location>
        <begin position="40"/>
        <end position="50"/>
    </location>
</feature>
<keyword evidence="3" id="KW-0862">Zinc</keyword>
<feature type="compositionally biased region" description="Acidic residues" evidence="5">
    <location>
        <begin position="11"/>
        <end position="21"/>
    </location>
</feature>
<dbReference type="Gene3D" id="3.30.40.10">
    <property type="entry name" value="Zinc/RING finger domain, C3HC4 (zinc finger)"/>
    <property type="match status" value="1"/>
</dbReference>
<dbReference type="CDD" id="cd15489">
    <property type="entry name" value="PHD_SF"/>
    <property type="match status" value="1"/>
</dbReference>
<protein>
    <submittedName>
        <fullName evidence="8">PHD-type domain-containing protein</fullName>
    </submittedName>
</protein>
<evidence type="ECO:0000256" key="4">
    <source>
        <dbReference type="PROSITE-ProRule" id="PRU00146"/>
    </source>
</evidence>
<dbReference type="InterPro" id="IPR013083">
    <property type="entry name" value="Znf_RING/FYVE/PHD"/>
</dbReference>
<feature type="region of interest" description="Disordered" evidence="5">
    <location>
        <begin position="204"/>
        <end position="276"/>
    </location>
</feature>
<feature type="domain" description="PHD-type" evidence="6">
    <location>
        <begin position="336"/>
        <end position="386"/>
    </location>
</feature>
<evidence type="ECO:0000256" key="1">
    <source>
        <dbReference type="ARBA" id="ARBA00022723"/>
    </source>
</evidence>
<feature type="region of interest" description="Disordered" evidence="5">
    <location>
        <begin position="289"/>
        <end position="351"/>
    </location>
</feature>
<dbReference type="InterPro" id="IPR019786">
    <property type="entry name" value="Zinc_finger_PHD-type_CS"/>
</dbReference>
<feature type="region of interest" description="Disordered" evidence="5">
    <location>
        <begin position="386"/>
        <end position="407"/>
    </location>
</feature>
<dbReference type="InterPro" id="IPR019787">
    <property type="entry name" value="Znf_PHD-finger"/>
</dbReference>
<keyword evidence="1" id="KW-0479">Metal-binding</keyword>
<reference evidence="7" key="1">
    <citation type="journal article" date="2013" name="Genetics">
        <title>The draft genome and transcriptome of Panagrellus redivivus are shaped by the harsh demands of a free-living lifestyle.</title>
        <authorList>
            <person name="Srinivasan J."/>
            <person name="Dillman A.R."/>
            <person name="Macchietto M.G."/>
            <person name="Heikkinen L."/>
            <person name="Lakso M."/>
            <person name="Fracchia K.M."/>
            <person name="Antoshechkin I."/>
            <person name="Mortazavi A."/>
            <person name="Wong G."/>
            <person name="Sternberg P.W."/>
        </authorList>
    </citation>
    <scope>NUCLEOTIDE SEQUENCE [LARGE SCALE GENOMIC DNA]</scope>
    <source>
        <strain evidence="7">MT8872</strain>
    </source>
</reference>
<reference evidence="8" key="2">
    <citation type="submission" date="2020-10" db="UniProtKB">
        <authorList>
            <consortium name="WormBaseParasite"/>
        </authorList>
    </citation>
    <scope>IDENTIFICATION</scope>
</reference>